<accession>A0A183ST07</accession>
<name>A0A183ST07_SCHSO</name>
<dbReference type="OrthoDB" id="6264067at2759"/>
<evidence type="ECO:0000313" key="2">
    <source>
        <dbReference type="EMBL" id="VDL93740.1"/>
    </source>
</evidence>
<dbReference type="EMBL" id="UYSU01034105">
    <property type="protein sequence ID" value="VDL93740.1"/>
    <property type="molecule type" value="Genomic_DNA"/>
</dbReference>
<dbReference type="Proteomes" id="UP000275846">
    <property type="component" value="Unassembled WGS sequence"/>
</dbReference>
<feature type="compositionally biased region" description="Low complexity" evidence="1">
    <location>
        <begin position="13"/>
        <end position="23"/>
    </location>
</feature>
<evidence type="ECO:0000256" key="1">
    <source>
        <dbReference type="SAM" id="MobiDB-lite"/>
    </source>
</evidence>
<reference evidence="4" key="1">
    <citation type="submission" date="2016-06" db="UniProtKB">
        <authorList>
            <consortium name="WormBaseParasite"/>
        </authorList>
    </citation>
    <scope>IDENTIFICATION</scope>
</reference>
<sequence>MALPLSSIRARFGGTPRGSSGRPSHLRPQPPPVFLAQMGEEESVVAATQVWEALISSFRNVDVKDLFTFLTEHRTYHAQALLCSQRPWTFGGDLEFIGKHWKIAIQFINAVMDVYVEERRSKGRALGDTTLNRKLSRLLVTDMDSLREAE</sequence>
<evidence type="ECO:0000313" key="3">
    <source>
        <dbReference type="Proteomes" id="UP000275846"/>
    </source>
</evidence>
<evidence type="ECO:0000313" key="4">
    <source>
        <dbReference type="WBParaSite" id="SSLN_0000762501-mRNA-1"/>
    </source>
</evidence>
<feature type="region of interest" description="Disordered" evidence="1">
    <location>
        <begin position="11"/>
        <end position="31"/>
    </location>
</feature>
<dbReference type="AlphaFoldDB" id="A0A183ST07"/>
<reference evidence="2 3" key="2">
    <citation type="submission" date="2018-11" db="EMBL/GenBank/DDBJ databases">
        <authorList>
            <consortium name="Pathogen Informatics"/>
        </authorList>
    </citation>
    <scope>NUCLEOTIDE SEQUENCE [LARGE SCALE GENOMIC DNA]</scope>
    <source>
        <strain evidence="2 3">NST_G2</strain>
    </source>
</reference>
<keyword evidence="3" id="KW-1185">Reference proteome</keyword>
<proteinExistence type="predicted"/>
<dbReference type="WBParaSite" id="SSLN_0000762501-mRNA-1">
    <property type="protein sequence ID" value="SSLN_0000762501-mRNA-1"/>
    <property type="gene ID" value="SSLN_0000762501"/>
</dbReference>
<gene>
    <name evidence="2" type="ORF">SSLN_LOCUS7355</name>
</gene>
<organism evidence="4">
    <name type="scientific">Schistocephalus solidus</name>
    <name type="common">Tapeworm</name>
    <dbReference type="NCBI Taxonomy" id="70667"/>
    <lineage>
        <taxon>Eukaryota</taxon>
        <taxon>Metazoa</taxon>
        <taxon>Spiralia</taxon>
        <taxon>Lophotrochozoa</taxon>
        <taxon>Platyhelminthes</taxon>
        <taxon>Cestoda</taxon>
        <taxon>Eucestoda</taxon>
        <taxon>Diphyllobothriidea</taxon>
        <taxon>Diphyllobothriidae</taxon>
        <taxon>Schistocephalus</taxon>
    </lineage>
</organism>
<protein>
    <submittedName>
        <fullName evidence="4">GLOBIN domain-containing protein</fullName>
    </submittedName>
</protein>